<feature type="active site" description="Proton donor" evidence="8">
    <location>
        <position position="37"/>
    </location>
</feature>
<evidence type="ECO:0000256" key="1">
    <source>
        <dbReference type="ARBA" id="ARBA00004990"/>
    </source>
</evidence>
<feature type="binding site" evidence="8">
    <location>
        <position position="61"/>
    </location>
    <ligand>
        <name>(R)-pantoate</name>
        <dbReference type="ChEBI" id="CHEBI:15980"/>
    </ligand>
</feature>
<evidence type="ECO:0000256" key="6">
    <source>
        <dbReference type="ARBA" id="ARBA00022840"/>
    </source>
</evidence>
<name>A0A8S0W6K1_9FIRM</name>
<proteinExistence type="inferred from homology"/>
<feature type="binding site" evidence="8">
    <location>
        <position position="153"/>
    </location>
    <ligand>
        <name>(R)-pantoate</name>
        <dbReference type="ChEBI" id="CHEBI:15980"/>
    </ligand>
</feature>
<dbReference type="GO" id="GO:0005524">
    <property type="term" value="F:ATP binding"/>
    <property type="evidence" value="ECO:0007669"/>
    <property type="project" value="UniProtKB-KW"/>
</dbReference>
<organism evidence="9">
    <name type="scientific">Acididesulfobacillus acetoxydans</name>
    <dbReference type="NCBI Taxonomy" id="1561005"/>
    <lineage>
        <taxon>Bacteria</taxon>
        <taxon>Bacillati</taxon>
        <taxon>Bacillota</taxon>
        <taxon>Clostridia</taxon>
        <taxon>Eubacteriales</taxon>
        <taxon>Peptococcaceae</taxon>
        <taxon>Acididesulfobacillus</taxon>
    </lineage>
</organism>
<comment type="miscellaneous">
    <text evidence="8">The reaction proceeds by a bi uni uni bi ping pong mechanism.</text>
</comment>
<dbReference type="KEGG" id="aacx:DEACI_0553"/>
<dbReference type="GO" id="GO:0015940">
    <property type="term" value="P:pantothenate biosynthetic process"/>
    <property type="evidence" value="ECO:0007669"/>
    <property type="project" value="UniProtKB-UniRule"/>
</dbReference>
<comment type="pathway">
    <text evidence="1 8">Cofactor biosynthesis; (R)-pantothenate biosynthesis; (R)-pantothenate from (R)-pantoate and beta-alanine: step 1/1.</text>
</comment>
<dbReference type="InterPro" id="IPR042176">
    <property type="entry name" value="Pantoate_ligase_C"/>
</dbReference>
<feature type="binding site" evidence="8">
    <location>
        <begin position="147"/>
        <end position="150"/>
    </location>
    <ligand>
        <name>ATP</name>
        <dbReference type="ChEBI" id="CHEBI:30616"/>
    </ligand>
</feature>
<keyword evidence="8" id="KW-0963">Cytoplasm</keyword>
<dbReference type="HAMAP" id="MF_00158">
    <property type="entry name" value="PanC"/>
    <property type="match status" value="1"/>
</dbReference>
<evidence type="ECO:0000256" key="8">
    <source>
        <dbReference type="HAMAP-Rule" id="MF_00158"/>
    </source>
</evidence>
<dbReference type="InterPro" id="IPR004821">
    <property type="entry name" value="Cyt_trans-like"/>
</dbReference>
<dbReference type="GO" id="GO:0004592">
    <property type="term" value="F:pantoate-beta-alanine ligase activity"/>
    <property type="evidence" value="ECO:0007669"/>
    <property type="project" value="UniProtKB-UniRule"/>
</dbReference>
<dbReference type="RefSeq" id="WP_240983670.1">
    <property type="nucleotide sequence ID" value="NZ_CDGJ01000035.1"/>
</dbReference>
<reference evidence="9" key="2">
    <citation type="submission" date="2020-01" db="EMBL/GenBank/DDBJ databases">
        <authorList>
            <person name="Hornung B."/>
        </authorList>
    </citation>
    <scope>NUCLEOTIDE SEQUENCE</scope>
    <source>
        <strain evidence="9">PacBioINE</strain>
    </source>
</reference>
<comment type="subunit">
    <text evidence="8">Homodimer.</text>
</comment>
<accession>A0A8S0W6K1</accession>
<evidence type="ECO:0000313" key="11">
    <source>
        <dbReference type="Proteomes" id="UP001071230"/>
    </source>
</evidence>
<keyword evidence="4 8" id="KW-0566">Pantothenate biosynthesis</keyword>
<keyword evidence="3 8" id="KW-0436">Ligase</keyword>
<keyword evidence="11" id="KW-1185">Reference proteome</keyword>
<dbReference type="NCBIfam" id="TIGR00125">
    <property type="entry name" value="cyt_tran_rel"/>
    <property type="match status" value="1"/>
</dbReference>
<dbReference type="EMBL" id="LR746496">
    <property type="protein sequence ID" value="CAA7599919.1"/>
    <property type="molecule type" value="Genomic_DNA"/>
</dbReference>
<dbReference type="CDD" id="cd00560">
    <property type="entry name" value="PanC"/>
    <property type="match status" value="1"/>
</dbReference>
<dbReference type="EMBL" id="CDGJ01000035">
    <property type="protein sequence ID" value="CEJ06867.1"/>
    <property type="molecule type" value="Genomic_DNA"/>
</dbReference>
<dbReference type="PANTHER" id="PTHR21299:SF1">
    <property type="entry name" value="PANTOATE--BETA-ALANINE LIGASE"/>
    <property type="match status" value="1"/>
</dbReference>
<feature type="binding site" evidence="8">
    <location>
        <begin position="184"/>
        <end position="187"/>
    </location>
    <ligand>
        <name>ATP</name>
        <dbReference type="ChEBI" id="CHEBI:30616"/>
    </ligand>
</feature>
<feature type="binding site" evidence="8">
    <location>
        <position position="61"/>
    </location>
    <ligand>
        <name>beta-alanine</name>
        <dbReference type="ChEBI" id="CHEBI:57966"/>
    </ligand>
</feature>
<dbReference type="SUPFAM" id="SSF52374">
    <property type="entry name" value="Nucleotidylyl transferase"/>
    <property type="match status" value="1"/>
</dbReference>
<keyword evidence="6 8" id="KW-0067">ATP-binding</keyword>
<dbReference type="Proteomes" id="UP000836597">
    <property type="component" value="Chromosome"/>
</dbReference>
<dbReference type="InterPro" id="IPR014729">
    <property type="entry name" value="Rossmann-like_a/b/a_fold"/>
</dbReference>
<evidence type="ECO:0000256" key="7">
    <source>
        <dbReference type="ARBA" id="ARBA00048258"/>
    </source>
</evidence>
<dbReference type="AlphaFoldDB" id="A0A8S0W6K1"/>
<dbReference type="Gene3D" id="3.40.50.620">
    <property type="entry name" value="HUPs"/>
    <property type="match status" value="1"/>
</dbReference>
<gene>
    <name evidence="8" type="primary">panC</name>
    <name evidence="9" type="ORF">DEACI_0553</name>
    <name evidence="10" type="ORF">DEACI_1320</name>
</gene>
<sequence length="287" mass="32032">MERCECVAEVRRRVEKARRDGFSVALVPTMGYLHEGHLALVREARQRGSFVVMSIFVNPLQFGPNEDYARYPRDLERDAALAAEAGVALLFHPSAEEMYPEPNLTQIEVGKLGKILCGASRPGHFRGAATVVGKLFNIVGPDDAYFGLKDYQQYLIIRQMAHDLNFPVRVIGVPIVREDDGLAKSSRNVFLTPQERAEAVLLNVSLAEAEEEIRQGLRQARKVEEGIRRRLEQTQGRVDYIEVRDASTLAEVEAIEGKVVIALAVYFGSTRLIDNRIIDLDTPAAEA</sequence>
<dbReference type="FunFam" id="3.30.1300.10:FF:000001">
    <property type="entry name" value="Pantothenate synthetase"/>
    <property type="match status" value="1"/>
</dbReference>
<evidence type="ECO:0000313" key="9">
    <source>
        <dbReference type="EMBL" id="CAA7599919.1"/>
    </source>
</evidence>
<reference evidence="10" key="1">
    <citation type="submission" date="2014-11" db="EMBL/GenBank/DDBJ databases">
        <authorList>
            <person name="Hornung B.V."/>
        </authorList>
    </citation>
    <scope>NUCLEOTIDE SEQUENCE</scope>
    <source>
        <strain evidence="10">INE</strain>
    </source>
</reference>
<dbReference type="Proteomes" id="UP001071230">
    <property type="component" value="Unassembled WGS sequence"/>
</dbReference>
<comment type="catalytic activity">
    <reaction evidence="7 8">
        <text>(R)-pantoate + beta-alanine + ATP = (R)-pantothenate + AMP + diphosphate + H(+)</text>
        <dbReference type="Rhea" id="RHEA:10912"/>
        <dbReference type="ChEBI" id="CHEBI:15378"/>
        <dbReference type="ChEBI" id="CHEBI:15980"/>
        <dbReference type="ChEBI" id="CHEBI:29032"/>
        <dbReference type="ChEBI" id="CHEBI:30616"/>
        <dbReference type="ChEBI" id="CHEBI:33019"/>
        <dbReference type="ChEBI" id="CHEBI:57966"/>
        <dbReference type="ChEBI" id="CHEBI:456215"/>
        <dbReference type="EC" id="6.3.2.1"/>
    </reaction>
</comment>
<feature type="binding site" evidence="8">
    <location>
        <begin position="30"/>
        <end position="37"/>
    </location>
    <ligand>
        <name>ATP</name>
        <dbReference type="ChEBI" id="CHEBI:30616"/>
    </ligand>
</feature>
<comment type="similarity">
    <text evidence="2 8">Belongs to the pantothenate synthetase family.</text>
</comment>
<dbReference type="NCBIfam" id="TIGR00018">
    <property type="entry name" value="panC"/>
    <property type="match status" value="1"/>
</dbReference>
<feature type="binding site" evidence="8">
    <location>
        <position position="176"/>
    </location>
    <ligand>
        <name>ATP</name>
        <dbReference type="ChEBI" id="CHEBI:30616"/>
    </ligand>
</feature>
<evidence type="ECO:0000313" key="10">
    <source>
        <dbReference type="EMBL" id="CEJ06867.1"/>
    </source>
</evidence>
<evidence type="ECO:0000256" key="3">
    <source>
        <dbReference type="ARBA" id="ARBA00022598"/>
    </source>
</evidence>
<dbReference type="EC" id="6.3.2.1" evidence="8"/>
<evidence type="ECO:0000256" key="2">
    <source>
        <dbReference type="ARBA" id="ARBA00009256"/>
    </source>
</evidence>
<protein>
    <recommendedName>
        <fullName evidence="8">Pantothenate synthetase</fullName>
        <shortName evidence="8">PS</shortName>
        <ecNumber evidence="8">6.3.2.1</ecNumber>
    </recommendedName>
    <alternativeName>
        <fullName evidence="8">Pantoate--beta-alanine ligase</fullName>
    </alternativeName>
    <alternativeName>
        <fullName evidence="8">Pantoate-activating enzyme</fullName>
    </alternativeName>
</protein>
<dbReference type="PANTHER" id="PTHR21299">
    <property type="entry name" value="CYTIDYLATE KINASE/PANTOATE-BETA-ALANINE LIGASE"/>
    <property type="match status" value="1"/>
</dbReference>
<dbReference type="InterPro" id="IPR003721">
    <property type="entry name" value="Pantoate_ligase"/>
</dbReference>
<keyword evidence="5 8" id="KW-0547">Nucleotide-binding</keyword>
<dbReference type="Gene3D" id="3.30.1300.10">
    <property type="entry name" value="Pantoate-beta-alanine ligase, C-terminal domain"/>
    <property type="match status" value="1"/>
</dbReference>
<comment type="function">
    <text evidence="8">Catalyzes the condensation of pantoate with beta-alanine in an ATP-dependent reaction via a pantoyl-adenylate intermediate.</text>
</comment>
<dbReference type="FunFam" id="3.40.50.620:FF:000013">
    <property type="entry name" value="Pantothenate synthetase"/>
    <property type="match status" value="1"/>
</dbReference>
<comment type="subcellular location">
    <subcellularLocation>
        <location evidence="8">Cytoplasm</location>
    </subcellularLocation>
</comment>
<dbReference type="Pfam" id="PF02569">
    <property type="entry name" value="Pantoate_ligase"/>
    <property type="match status" value="1"/>
</dbReference>
<evidence type="ECO:0000256" key="4">
    <source>
        <dbReference type="ARBA" id="ARBA00022655"/>
    </source>
</evidence>
<evidence type="ECO:0000256" key="5">
    <source>
        <dbReference type="ARBA" id="ARBA00022741"/>
    </source>
</evidence>
<dbReference type="GO" id="GO:0005829">
    <property type="term" value="C:cytosol"/>
    <property type="evidence" value="ECO:0007669"/>
    <property type="project" value="TreeGrafter"/>
</dbReference>